<dbReference type="InterPro" id="IPR041532">
    <property type="entry name" value="RlmI-like_PUA"/>
</dbReference>
<organism evidence="7 8">
    <name type="scientific">Halobacillus andaensis</name>
    <dbReference type="NCBI Taxonomy" id="1176239"/>
    <lineage>
        <taxon>Bacteria</taxon>
        <taxon>Bacillati</taxon>
        <taxon>Bacillota</taxon>
        <taxon>Bacilli</taxon>
        <taxon>Bacillales</taxon>
        <taxon>Bacillaceae</taxon>
        <taxon>Halobacillus</taxon>
    </lineage>
</organism>
<evidence type="ECO:0000256" key="2">
    <source>
        <dbReference type="ARBA" id="ARBA00022603"/>
    </source>
</evidence>
<keyword evidence="8" id="KW-1185">Reference proteome</keyword>
<dbReference type="Pfam" id="PF10672">
    <property type="entry name" value="Methyltrans_SAM"/>
    <property type="match status" value="1"/>
</dbReference>
<dbReference type="Gene3D" id="3.30.750.80">
    <property type="entry name" value="RNA methyltransferase domain (HRMD) like"/>
    <property type="match status" value="1"/>
</dbReference>
<protein>
    <submittedName>
        <fullName evidence="7">Methyltransferase</fullName>
    </submittedName>
</protein>
<dbReference type="CDD" id="cd02440">
    <property type="entry name" value="AdoMet_MTases"/>
    <property type="match status" value="1"/>
</dbReference>
<dbReference type="RefSeq" id="WP_188377147.1">
    <property type="nucleotide sequence ID" value="NZ_BMEL01000002.1"/>
</dbReference>
<dbReference type="SUPFAM" id="SSF88697">
    <property type="entry name" value="PUA domain-like"/>
    <property type="match status" value="1"/>
</dbReference>
<keyword evidence="5" id="KW-0694">RNA-binding</keyword>
<dbReference type="Pfam" id="PF17785">
    <property type="entry name" value="PUA_3"/>
    <property type="match status" value="1"/>
</dbReference>
<evidence type="ECO:0000256" key="3">
    <source>
        <dbReference type="ARBA" id="ARBA00022679"/>
    </source>
</evidence>
<evidence type="ECO:0000256" key="4">
    <source>
        <dbReference type="ARBA" id="ARBA00022691"/>
    </source>
</evidence>
<dbReference type="InterPro" id="IPR015947">
    <property type="entry name" value="PUA-like_sf"/>
</dbReference>
<reference evidence="7" key="1">
    <citation type="journal article" date="2014" name="Int. J. Syst. Evol. Microbiol.">
        <title>Complete genome sequence of Corynebacterium casei LMG S-19264T (=DSM 44701T), isolated from a smear-ripened cheese.</title>
        <authorList>
            <consortium name="US DOE Joint Genome Institute (JGI-PGF)"/>
            <person name="Walter F."/>
            <person name="Albersmeier A."/>
            <person name="Kalinowski J."/>
            <person name="Ruckert C."/>
        </authorList>
    </citation>
    <scope>NUCLEOTIDE SEQUENCE</scope>
    <source>
        <strain evidence="7">CGMCC 1.12153</strain>
    </source>
</reference>
<dbReference type="PROSITE" id="PS50890">
    <property type="entry name" value="PUA"/>
    <property type="match status" value="1"/>
</dbReference>
<dbReference type="InterPro" id="IPR029063">
    <property type="entry name" value="SAM-dependent_MTases_sf"/>
</dbReference>
<comment type="caution">
    <text evidence="7">The sequence shown here is derived from an EMBL/GenBank/DDBJ whole genome shotgun (WGS) entry which is preliminary data.</text>
</comment>
<dbReference type="Gene3D" id="2.30.130.10">
    <property type="entry name" value="PUA domain"/>
    <property type="match status" value="1"/>
</dbReference>
<dbReference type="GO" id="GO:0003723">
    <property type="term" value="F:RNA binding"/>
    <property type="evidence" value="ECO:0007669"/>
    <property type="project" value="UniProtKB-KW"/>
</dbReference>
<keyword evidence="1" id="KW-0698">rRNA processing</keyword>
<dbReference type="Proteomes" id="UP000660110">
    <property type="component" value="Unassembled WGS sequence"/>
</dbReference>
<evidence type="ECO:0000256" key="5">
    <source>
        <dbReference type="ARBA" id="ARBA00022884"/>
    </source>
</evidence>
<dbReference type="GO" id="GO:0008168">
    <property type="term" value="F:methyltransferase activity"/>
    <property type="evidence" value="ECO:0007669"/>
    <property type="project" value="UniProtKB-KW"/>
</dbReference>
<proteinExistence type="predicted"/>
<feature type="domain" description="PUA" evidence="6">
    <location>
        <begin position="2"/>
        <end position="87"/>
    </location>
</feature>
<dbReference type="SMART" id="SM00359">
    <property type="entry name" value="PUA"/>
    <property type="match status" value="1"/>
</dbReference>
<dbReference type="EMBL" id="BMEL01000002">
    <property type="protein sequence ID" value="GGF19600.1"/>
    <property type="molecule type" value="Genomic_DNA"/>
</dbReference>
<sequence length="395" mass="45343">MKTIKIKNKKVKKFRKGYPLLNKSSLVEANKSLKEGEIIEITDEKGSFIGKGYYGIQNKGVGWILTNDQSVQIDKTFICRLIKKAIGYRKVLYNDPDTSAFRIFNGEGDGFGGLTIDFFDEYYLINWYSEGAYHFKEYVLEALKNLVQYKAIYEKKRFGKQGQYIEEDEFVAGERGSFPIIVKENGVHFAIYLNEGAMVGVFLDQREVRKTIRDQYSEGKRVLNTFSYTGAFSLFSALGGAAHTTSVDLANRSYAKTIENYSLNGIDYEAHDIIVEDVFNYFKYANRKGLLFDLVVLDPPSFARSKKRTFRAEKDYTSLLMDTISITENNGTIVASTNCAKFNMRKFKSFVDQACKDSRRSYKIIEEFSLPKDFKTTSSFKEGNYLKVLFIKLEH</sequence>
<dbReference type="CDD" id="cd11572">
    <property type="entry name" value="RlmI_M_like"/>
    <property type="match status" value="1"/>
</dbReference>
<reference evidence="7" key="2">
    <citation type="submission" date="2020-09" db="EMBL/GenBank/DDBJ databases">
        <authorList>
            <person name="Sun Q."/>
            <person name="Zhou Y."/>
        </authorList>
    </citation>
    <scope>NUCLEOTIDE SEQUENCE</scope>
    <source>
        <strain evidence="7">CGMCC 1.12153</strain>
    </source>
</reference>
<evidence type="ECO:0000256" key="1">
    <source>
        <dbReference type="ARBA" id="ARBA00022552"/>
    </source>
</evidence>
<name>A0A917B2W8_HALAA</name>
<dbReference type="InterPro" id="IPR019614">
    <property type="entry name" value="SAM-dep_methyl-trfase"/>
</dbReference>
<keyword evidence="4" id="KW-0949">S-adenosyl-L-methionine</keyword>
<dbReference type="AlphaFoldDB" id="A0A917B2W8"/>
<dbReference type="Gene3D" id="3.40.50.150">
    <property type="entry name" value="Vaccinia Virus protein VP39"/>
    <property type="match status" value="1"/>
</dbReference>
<evidence type="ECO:0000313" key="7">
    <source>
        <dbReference type="EMBL" id="GGF19600.1"/>
    </source>
</evidence>
<accession>A0A917B2W8</accession>
<dbReference type="PANTHER" id="PTHR43042:SF3">
    <property type="entry name" value="RIBOSOMAL RNA LARGE SUBUNIT METHYLTRANSFERASE YWBD-RELATED"/>
    <property type="match status" value="1"/>
</dbReference>
<keyword evidence="3" id="KW-0808">Transferase</keyword>
<dbReference type="PANTHER" id="PTHR43042">
    <property type="entry name" value="SAM-DEPENDENT METHYLTRANSFERASE"/>
    <property type="match status" value="1"/>
</dbReference>
<keyword evidence="2 7" id="KW-0489">Methyltransferase</keyword>
<gene>
    <name evidence="7" type="ORF">GCM10010954_17900</name>
</gene>
<dbReference type="InterPro" id="IPR036974">
    <property type="entry name" value="PUA_sf"/>
</dbReference>
<evidence type="ECO:0000259" key="6">
    <source>
        <dbReference type="SMART" id="SM00359"/>
    </source>
</evidence>
<dbReference type="GO" id="GO:0006364">
    <property type="term" value="P:rRNA processing"/>
    <property type="evidence" value="ECO:0007669"/>
    <property type="project" value="UniProtKB-KW"/>
</dbReference>
<evidence type="ECO:0000313" key="8">
    <source>
        <dbReference type="Proteomes" id="UP000660110"/>
    </source>
</evidence>
<dbReference type="GO" id="GO:0032259">
    <property type="term" value="P:methylation"/>
    <property type="evidence" value="ECO:0007669"/>
    <property type="project" value="UniProtKB-KW"/>
</dbReference>
<dbReference type="InterPro" id="IPR002478">
    <property type="entry name" value="PUA"/>
</dbReference>
<dbReference type="SUPFAM" id="SSF53335">
    <property type="entry name" value="S-adenosyl-L-methionine-dependent methyltransferases"/>
    <property type="match status" value="1"/>
</dbReference>